<accession>A0A4D5RF94</accession>
<dbReference type="AlphaFoldDB" id="A0A4D5RF94"/>
<sequence length="82" mass="9684">MYNCCRASMRTLHCCLWGFFFFFLFGLHRAYMHSEHTYVAALYTSNFTQFSKWCVKLCGFIILENVLNVTCFISLNNKVFPS</sequence>
<name>A0A4D5RF94_IXOSC</name>
<reference evidence="1" key="1">
    <citation type="submission" date="2019-04" db="EMBL/GenBank/DDBJ databases">
        <title>An insight into the mialome of Ixodes scapularis.</title>
        <authorList>
            <person name="Ribeiro J.M."/>
            <person name="Mather T.N."/>
            <person name="Karim S."/>
        </authorList>
    </citation>
    <scope>NUCLEOTIDE SEQUENCE</scope>
</reference>
<evidence type="ECO:0000313" key="1">
    <source>
        <dbReference type="EMBL" id="MOY35616.1"/>
    </source>
</evidence>
<organism evidence="1">
    <name type="scientific">Ixodes scapularis</name>
    <name type="common">Black-legged tick</name>
    <name type="synonym">Deer tick</name>
    <dbReference type="NCBI Taxonomy" id="6945"/>
    <lineage>
        <taxon>Eukaryota</taxon>
        <taxon>Metazoa</taxon>
        <taxon>Ecdysozoa</taxon>
        <taxon>Arthropoda</taxon>
        <taxon>Chelicerata</taxon>
        <taxon>Arachnida</taxon>
        <taxon>Acari</taxon>
        <taxon>Parasitiformes</taxon>
        <taxon>Ixodida</taxon>
        <taxon>Ixodoidea</taxon>
        <taxon>Ixodidae</taxon>
        <taxon>Ixodinae</taxon>
        <taxon>Ixodes</taxon>
    </lineage>
</organism>
<dbReference type="EMBL" id="GHJT01001645">
    <property type="protein sequence ID" value="MOY35616.1"/>
    <property type="molecule type" value="Transcribed_RNA"/>
</dbReference>
<protein>
    <submittedName>
        <fullName evidence="1">Putative secreted protein</fullName>
    </submittedName>
</protein>
<proteinExistence type="predicted"/>